<dbReference type="Proteomes" id="UP000325081">
    <property type="component" value="Unassembled WGS sequence"/>
</dbReference>
<sequence length="316" mass="34650">MRSGSSRALAEDLSPCFQGSSLWANDFLPQGLGRPFSGTIVSALALPVVSILALTRTIALWLTLVTTSELLIRFQPLLTTDGKLKADGLQSQDPKAKGQDSQSSIATLKELDSFPDLTAYFTYELPKQRAPNLELKVIPFSLTWYFPLFQVLKLWYFCSSHTSLPPGRAVHVPRSNSGIPTPTTDLKSTLFYAISEDIQFLKELERSPGSIPCLFEMGYFAARGSGKCGEERGRSESSGSLEFPCCGFVLGSRPFFELFCRVLLGSQSSFLAGWERRHSSGVSTSGHPSKESGISQPSMQSDGRNKLRKKCTDKAP</sequence>
<evidence type="ECO:0000313" key="2">
    <source>
        <dbReference type="EMBL" id="GER38196.1"/>
    </source>
</evidence>
<feature type="region of interest" description="Disordered" evidence="1">
    <location>
        <begin position="279"/>
        <end position="316"/>
    </location>
</feature>
<protein>
    <submittedName>
        <fullName evidence="2">Uncharacterized protein</fullName>
    </submittedName>
</protein>
<feature type="compositionally biased region" description="Polar residues" evidence="1">
    <location>
        <begin position="280"/>
        <end position="302"/>
    </location>
</feature>
<comment type="caution">
    <text evidence="2">The sequence shown here is derived from an EMBL/GenBank/DDBJ whole genome shotgun (WGS) entry which is preliminary data.</text>
</comment>
<accession>A0A5A7PZW7</accession>
<reference evidence="3" key="1">
    <citation type="journal article" date="2019" name="Curr. Biol.">
        <title>Genome Sequence of Striga asiatica Provides Insight into the Evolution of Plant Parasitism.</title>
        <authorList>
            <person name="Yoshida S."/>
            <person name="Kim S."/>
            <person name="Wafula E.K."/>
            <person name="Tanskanen J."/>
            <person name="Kim Y.M."/>
            <person name="Honaas L."/>
            <person name="Yang Z."/>
            <person name="Spallek T."/>
            <person name="Conn C.E."/>
            <person name="Ichihashi Y."/>
            <person name="Cheong K."/>
            <person name="Cui S."/>
            <person name="Der J.P."/>
            <person name="Gundlach H."/>
            <person name="Jiao Y."/>
            <person name="Hori C."/>
            <person name="Ishida J.K."/>
            <person name="Kasahara H."/>
            <person name="Kiba T."/>
            <person name="Kim M.S."/>
            <person name="Koo N."/>
            <person name="Laohavisit A."/>
            <person name="Lee Y.H."/>
            <person name="Lumba S."/>
            <person name="McCourt P."/>
            <person name="Mortimer J.C."/>
            <person name="Mutuku J.M."/>
            <person name="Nomura T."/>
            <person name="Sasaki-Sekimoto Y."/>
            <person name="Seto Y."/>
            <person name="Wang Y."/>
            <person name="Wakatake T."/>
            <person name="Sakakibara H."/>
            <person name="Demura T."/>
            <person name="Yamaguchi S."/>
            <person name="Yoneyama K."/>
            <person name="Manabe R.I."/>
            <person name="Nelson D.C."/>
            <person name="Schulman A.H."/>
            <person name="Timko M.P."/>
            <person name="dePamphilis C.W."/>
            <person name="Choi D."/>
            <person name="Shirasu K."/>
        </authorList>
    </citation>
    <scope>NUCLEOTIDE SEQUENCE [LARGE SCALE GENOMIC DNA]</scope>
    <source>
        <strain evidence="3">cv. UVA1</strain>
    </source>
</reference>
<name>A0A5A7PZW7_STRAF</name>
<gene>
    <name evidence="2" type="ORF">STAS_14644</name>
</gene>
<dbReference type="AlphaFoldDB" id="A0A5A7PZW7"/>
<proteinExistence type="predicted"/>
<evidence type="ECO:0000313" key="3">
    <source>
        <dbReference type="Proteomes" id="UP000325081"/>
    </source>
</evidence>
<keyword evidence="3" id="KW-1185">Reference proteome</keyword>
<dbReference type="EMBL" id="BKCP01005461">
    <property type="protein sequence ID" value="GER38196.1"/>
    <property type="molecule type" value="Genomic_DNA"/>
</dbReference>
<evidence type="ECO:0000256" key="1">
    <source>
        <dbReference type="SAM" id="MobiDB-lite"/>
    </source>
</evidence>
<organism evidence="2 3">
    <name type="scientific">Striga asiatica</name>
    <name type="common">Asiatic witchweed</name>
    <name type="synonym">Buchnera asiatica</name>
    <dbReference type="NCBI Taxonomy" id="4170"/>
    <lineage>
        <taxon>Eukaryota</taxon>
        <taxon>Viridiplantae</taxon>
        <taxon>Streptophyta</taxon>
        <taxon>Embryophyta</taxon>
        <taxon>Tracheophyta</taxon>
        <taxon>Spermatophyta</taxon>
        <taxon>Magnoliopsida</taxon>
        <taxon>eudicotyledons</taxon>
        <taxon>Gunneridae</taxon>
        <taxon>Pentapetalae</taxon>
        <taxon>asterids</taxon>
        <taxon>lamiids</taxon>
        <taxon>Lamiales</taxon>
        <taxon>Orobanchaceae</taxon>
        <taxon>Buchnereae</taxon>
        <taxon>Striga</taxon>
    </lineage>
</organism>